<evidence type="ECO:0000313" key="2">
    <source>
        <dbReference type="EMBL" id="ESU72078.1"/>
    </source>
</evidence>
<dbReference type="InterPro" id="IPR053135">
    <property type="entry name" value="AKR2_Oxidoreductase"/>
</dbReference>
<dbReference type="InterPro" id="IPR036812">
    <property type="entry name" value="NAD(P)_OxRdtase_dom_sf"/>
</dbReference>
<gene>
    <name evidence="2" type="ORF">T260_10200</name>
</gene>
<accession>A0A7U9JAT7</accession>
<reference evidence="2 3" key="1">
    <citation type="journal article" date="2014" name="Genome Announc.">
        <title>Draft Genome Sequence of Geobacillus thermopakistaniensis Strain MAS1.</title>
        <authorList>
            <person name="Siddiqui M.A."/>
            <person name="Rashid N."/>
            <person name="Ayyampalayam S."/>
            <person name="Whitman W.B."/>
        </authorList>
    </citation>
    <scope>NUCLEOTIDE SEQUENCE [LARGE SCALE GENOMIC DNA]</scope>
    <source>
        <strain evidence="2 3">MAS1</strain>
    </source>
</reference>
<dbReference type="CDD" id="cd19086">
    <property type="entry name" value="AKR_AKR11C1"/>
    <property type="match status" value="1"/>
</dbReference>
<keyword evidence="3" id="KW-1185">Reference proteome</keyword>
<dbReference type="AlphaFoldDB" id="A0A7U9JAT7"/>
<dbReference type="EMBL" id="AYSF01000050">
    <property type="protein sequence ID" value="ESU72078.1"/>
    <property type="molecule type" value="Genomic_DNA"/>
</dbReference>
<dbReference type="Proteomes" id="UP000018339">
    <property type="component" value="Unassembled WGS sequence"/>
</dbReference>
<comment type="caution">
    <text evidence="2">The sequence shown here is derived from an EMBL/GenBank/DDBJ whole genome shotgun (WGS) entry which is preliminary data.</text>
</comment>
<dbReference type="Pfam" id="PF00248">
    <property type="entry name" value="Aldo_ket_red"/>
    <property type="match status" value="1"/>
</dbReference>
<dbReference type="Gene3D" id="3.20.20.100">
    <property type="entry name" value="NADP-dependent oxidoreductase domain"/>
    <property type="match status" value="1"/>
</dbReference>
<dbReference type="RefSeq" id="WP_023634038.1">
    <property type="nucleotide sequence ID" value="NZ_AYSF01000050.1"/>
</dbReference>
<feature type="domain" description="NADP-dependent oxidoreductase" evidence="1">
    <location>
        <begin position="15"/>
        <end position="305"/>
    </location>
</feature>
<dbReference type="PANTHER" id="PTHR43312:SF1">
    <property type="entry name" value="NADP-DEPENDENT OXIDOREDUCTASE DOMAIN-CONTAINING PROTEIN"/>
    <property type="match status" value="1"/>
</dbReference>
<name>A0A7U9JAT7_GEOTM</name>
<dbReference type="PRINTS" id="PR00069">
    <property type="entry name" value="ALDKETRDTASE"/>
</dbReference>
<dbReference type="SUPFAM" id="SSF51430">
    <property type="entry name" value="NAD(P)-linked oxidoreductase"/>
    <property type="match status" value="1"/>
</dbReference>
<dbReference type="InterPro" id="IPR020471">
    <property type="entry name" value="AKR"/>
</dbReference>
<evidence type="ECO:0000259" key="1">
    <source>
        <dbReference type="Pfam" id="PF00248"/>
    </source>
</evidence>
<dbReference type="InterPro" id="IPR023210">
    <property type="entry name" value="NADP_OxRdtase_dom"/>
</dbReference>
<dbReference type="PANTHER" id="PTHR43312">
    <property type="entry name" value="D-THREO-ALDOSE 1-DEHYDROGENASE"/>
    <property type="match status" value="1"/>
</dbReference>
<dbReference type="GO" id="GO:0016491">
    <property type="term" value="F:oxidoreductase activity"/>
    <property type="evidence" value="ECO:0007669"/>
    <property type="project" value="InterPro"/>
</dbReference>
<evidence type="ECO:0000313" key="3">
    <source>
        <dbReference type="Proteomes" id="UP000018339"/>
    </source>
</evidence>
<organism evidence="2 3">
    <name type="scientific">Geobacillus thermopakistaniensis (strain MAS1)</name>
    <dbReference type="NCBI Taxonomy" id="1408282"/>
    <lineage>
        <taxon>Bacteria</taxon>
        <taxon>Bacillati</taxon>
        <taxon>Bacillota</taxon>
        <taxon>Bacilli</taxon>
        <taxon>Bacillales</taxon>
        <taxon>Anoxybacillaceae</taxon>
        <taxon>Geobacillus</taxon>
    </lineage>
</organism>
<protein>
    <submittedName>
        <fullName evidence="2">Oxidoreductase</fullName>
    </submittedName>
</protein>
<sequence length="309" mass="34860">MEYRTLGKSGIKVSEIGFGAWAIGGDAWGPVDDQQSIQAMNHALELGVNFFDTADVYGNGHSETLISQIIKGKRDRIILSTKGGLMGHSRKPEPIYDQPEKVIQAFEDSLKRLQTDYIDVYFCHIWWHVEQETEAFLEAFDKLKRDGKVRAVGVSTDDFEYLKTFNRHKSIDVLQIDYSILNRAAEKEILPYCQEENIGVVVRGPLQKGLLTGKFTKATTFTGNDVRQYWDRKWFEEQVEKAGKLKSLEREDRTLGQLALQFVLSHSAVSTAIPGAKTAKQVTENVGASTRPLLTEGELAYINEISPVW</sequence>
<proteinExistence type="predicted"/>